<feature type="transmembrane region" description="Helical" evidence="10">
    <location>
        <begin position="234"/>
        <end position="260"/>
    </location>
</feature>
<keyword evidence="13" id="KW-1185">Reference proteome</keyword>
<name>A0A1R3L6Y1_ASPOF</name>
<dbReference type="Proteomes" id="UP000243459">
    <property type="component" value="Unassembled WGS sequence"/>
</dbReference>
<evidence type="ECO:0000256" key="4">
    <source>
        <dbReference type="ARBA" id="ARBA00022692"/>
    </source>
</evidence>
<dbReference type="Gene3D" id="3.80.10.10">
    <property type="entry name" value="Ribonuclease Inhibitor"/>
    <property type="match status" value="1"/>
</dbReference>
<evidence type="ECO:0000256" key="2">
    <source>
        <dbReference type="ARBA" id="ARBA00009592"/>
    </source>
</evidence>
<dbReference type="Gramene" id="ONK55373">
    <property type="protein sequence ID" value="ONK55373"/>
    <property type="gene ID" value="A4U43_UnF4090"/>
</dbReference>
<evidence type="ECO:0000313" key="13">
    <source>
        <dbReference type="Proteomes" id="UP000243459"/>
    </source>
</evidence>
<evidence type="ECO:0000256" key="8">
    <source>
        <dbReference type="ARBA" id="ARBA00023136"/>
    </source>
</evidence>
<evidence type="ECO:0000256" key="9">
    <source>
        <dbReference type="ARBA" id="ARBA00023180"/>
    </source>
</evidence>
<reference evidence="13" key="1">
    <citation type="journal article" date="2017" name="Nat. Commun.">
        <title>The asparagus genome sheds light on the origin and evolution of a young Y chromosome.</title>
        <authorList>
            <person name="Harkess A."/>
            <person name="Zhou J."/>
            <person name="Xu C."/>
            <person name="Bowers J.E."/>
            <person name="Van der Hulst R."/>
            <person name="Ayyampalayam S."/>
            <person name="Mercati F."/>
            <person name="Riccardi P."/>
            <person name="McKain M.R."/>
            <person name="Kakrana A."/>
            <person name="Tang H."/>
            <person name="Ray J."/>
            <person name="Groenendijk J."/>
            <person name="Arikit S."/>
            <person name="Mathioni S.M."/>
            <person name="Nakano M."/>
            <person name="Shan H."/>
            <person name="Telgmann-Rauber A."/>
            <person name="Kanno A."/>
            <person name="Yue Z."/>
            <person name="Chen H."/>
            <person name="Li W."/>
            <person name="Chen Y."/>
            <person name="Xu X."/>
            <person name="Zhang Y."/>
            <person name="Luo S."/>
            <person name="Chen H."/>
            <person name="Gao J."/>
            <person name="Mao Z."/>
            <person name="Pires J.C."/>
            <person name="Luo M."/>
            <person name="Kudrna D."/>
            <person name="Wing R.A."/>
            <person name="Meyers B.C."/>
            <person name="Yi K."/>
            <person name="Kong H."/>
            <person name="Lavrijsen P."/>
            <person name="Sunseri F."/>
            <person name="Falavigna A."/>
            <person name="Ye Y."/>
            <person name="Leebens-Mack J.H."/>
            <person name="Chen G."/>
        </authorList>
    </citation>
    <scope>NUCLEOTIDE SEQUENCE [LARGE SCALE GENOMIC DNA]</scope>
    <source>
        <strain evidence="13">cv. DH0086</strain>
    </source>
</reference>
<comment type="similarity">
    <text evidence="2">Belongs to the RLP family.</text>
</comment>
<evidence type="ECO:0000256" key="6">
    <source>
        <dbReference type="ARBA" id="ARBA00022737"/>
    </source>
</evidence>
<organism evidence="12 13">
    <name type="scientific">Asparagus officinalis</name>
    <name type="common">Garden asparagus</name>
    <dbReference type="NCBI Taxonomy" id="4686"/>
    <lineage>
        <taxon>Eukaryota</taxon>
        <taxon>Viridiplantae</taxon>
        <taxon>Streptophyta</taxon>
        <taxon>Embryophyta</taxon>
        <taxon>Tracheophyta</taxon>
        <taxon>Spermatophyta</taxon>
        <taxon>Magnoliopsida</taxon>
        <taxon>Liliopsida</taxon>
        <taxon>Asparagales</taxon>
        <taxon>Asparagaceae</taxon>
        <taxon>Asparagoideae</taxon>
        <taxon>Asparagus</taxon>
    </lineage>
</organism>
<evidence type="ECO:0000256" key="7">
    <source>
        <dbReference type="ARBA" id="ARBA00022989"/>
    </source>
</evidence>
<keyword evidence="4 10" id="KW-0812">Transmembrane</keyword>
<evidence type="ECO:0000256" key="10">
    <source>
        <dbReference type="SAM" id="Phobius"/>
    </source>
</evidence>
<evidence type="ECO:0000256" key="5">
    <source>
        <dbReference type="ARBA" id="ARBA00022729"/>
    </source>
</evidence>
<feature type="domain" description="Disease resistance R13L4/SHOC-2-like LRR" evidence="11">
    <location>
        <begin position="97"/>
        <end position="189"/>
    </location>
</feature>
<gene>
    <name evidence="12" type="ORF">A4U43_UnF4090</name>
</gene>
<dbReference type="Pfam" id="PF23598">
    <property type="entry name" value="LRR_14"/>
    <property type="match status" value="1"/>
</dbReference>
<proteinExistence type="inferred from homology"/>
<evidence type="ECO:0000256" key="1">
    <source>
        <dbReference type="ARBA" id="ARBA00004167"/>
    </source>
</evidence>
<evidence type="ECO:0000313" key="12">
    <source>
        <dbReference type="EMBL" id="ONK55373.1"/>
    </source>
</evidence>
<accession>A0A1R3L6Y1</accession>
<dbReference type="FunFam" id="3.80.10.10:FF:000111">
    <property type="entry name" value="LRR receptor-like serine/threonine-protein kinase ERECTA"/>
    <property type="match status" value="1"/>
</dbReference>
<dbReference type="InterPro" id="IPR055414">
    <property type="entry name" value="LRR_R13L4/SHOC2-like"/>
</dbReference>
<keyword evidence="6" id="KW-0677">Repeat</keyword>
<keyword evidence="7 10" id="KW-1133">Transmembrane helix</keyword>
<dbReference type="GO" id="GO:0016020">
    <property type="term" value="C:membrane"/>
    <property type="evidence" value="ECO:0007669"/>
    <property type="project" value="UniProtKB-SubCell"/>
</dbReference>
<sequence length="302" mass="33175">MARALRACSRRPWPLDSASLASSERIWRETLSSRSERACRIRITCCRVGTRLSLILALGSISLAIRTIASLDYQKGSVRSLGSGHLWILKQDLGNLNLSGHLVPELGNLEHLQYLELYKNNLQGVIPSELGNLESLISLDLYNNNISGTIPPSFGRLKSLVFLRLNNNQITGQIPRELVGISSLKVVDVSSNNLCGTVPSSGPFAHIPLKKKVCACNMYPLNGRVHVMSALENLLHPVCALFELVGGFALFELCFLSFALSELVVCISGLCLGWFTVCLLHFSLFAVGYALFELACCRFCSF</sequence>
<comment type="subcellular location">
    <subcellularLocation>
        <location evidence="1">Membrane</location>
        <topology evidence="1">Single-pass membrane protein</topology>
    </subcellularLocation>
</comment>
<evidence type="ECO:0000259" key="11">
    <source>
        <dbReference type="Pfam" id="PF23598"/>
    </source>
</evidence>
<keyword evidence="8 10" id="KW-0472">Membrane</keyword>
<dbReference type="InterPro" id="IPR032675">
    <property type="entry name" value="LRR_dom_sf"/>
</dbReference>
<keyword evidence="3" id="KW-0433">Leucine-rich repeat</keyword>
<keyword evidence="5" id="KW-0732">Signal</keyword>
<dbReference type="PANTHER" id="PTHR47988">
    <property type="entry name" value="SOMATIC EMBRYOGENESIS RECEPTOR KINASE 1"/>
    <property type="match status" value="1"/>
</dbReference>
<feature type="transmembrane region" description="Helical" evidence="10">
    <location>
        <begin position="272"/>
        <end position="292"/>
    </location>
</feature>
<dbReference type="AlphaFoldDB" id="A0A1R3L6Y1"/>
<evidence type="ECO:0000256" key="3">
    <source>
        <dbReference type="ARBA" id="ARBA00022614"/>
    </source>
</evidence>
<dbReference type="SUPFAM" id="SSF52058">
    <property type="entry name" value="L domain-like"/>
    <property type="match status" value="1"/>
</dbReference>
<protein>
    <recommendedName>
        <fullName evidence="11">Disease resistance R13L4/SHOC-2-like LRR domain-containing protein</fullName>
    </recommendedName>
</protein>
<dbReference type="EMBL" id="KV863522">
    <property type="protein sequence ID" value="ONK55373.1"/>
    <property type="molecule type" value="Genomic_DNA"/>
</dbReference>
<keyword evidence="9" id="KW-0325">Glycoprotein</keyword>